<evidence type="ECO:0000256" key="4">
    <source>
        <dbReference type="ARBA" id="ARBA00022833"/>
    </source>
</evidence>
<dbReference type="EMBL" id="JAPEVG010000061">
    <property type="protein sequence ID" value="KAJ8488548.1"/>
    <property type="molecule type" value="Genomic_DNA"/>
</dbReference>
<feature type="domain" description="Enoyl reductase (ER)" evidence="7">
    <location>
        <begin position="401"/>
        <end position="752"/>
    </location>
</feature>
<keyword evidence="9" id="KW-1185">Reference proteome</keyword>
<organism evidence="8 9">
    <name type="scientific">Trametes cubensis</name>
    <dbReference type="NCBI Taxonomy" id="1111947"/>
    <lineage>
        <taxon>Eukaryota</taxon>
        <taxon>Fungi</taxon>
        <taxon>Dikarya</taxon>
        <taxon>Basidiomycota</taxon>
        <taxon>Agaricomycotina</taxon>
        <taxon>Agaricomycetes</taxon>
        <taxon>Polyporales</taxon>
        <taxon>Polyporaceae</taxon>
        <taxon>Trametes</taxon>
    </lineage>
</organism>
<dbReference type="SUPFAM" id="SSF51735">
    <property type="entry name" value="NAD(P)-binding Rossmann-fold domains"/>
    <property type="match status" value="2"/>
</dbReference>
<evidence type="ECO:0000256" key="5">
    <source>
        <dbReference type="ARBA" id="ARBA00023002"/>
    </source>
</evidence>
<dbReference type="Gene3D" id="3.40.50.720">
    <property type="entry name" value="NAD(P)-binding Rossmann-like Domain"/>
    <property type="match status" value="2"/>
</dbReference>
<sequence length="754" mass="80401">MKAIRYHAPEDLRLDDIPEPSVGPKQVKVKVAWCGVCGTDLHIYRGDMKWALPSDTEPHSITGQTLPVVLGHEFSGTIVELGADVDPTRYAVGQNVTVCAILDAASPVCPADNQIVSRAVTLIPATNVHVCGAFDAQGVSGGGGGLSEYVAVNQELAHVLPPNVPRALVEPLAVAWRAAKRANIKAGDKVLILGAGPIAIFMIHTVKHFGASWVGVSGRRPKRCELARQHGATVVYDLTAPGDVDVAAEVLRETSGRGADVVVDCGGSQSSIDVAVKAVRPGGMIMNVAAWAQPPTIDLNAMMFKEVTLGNSIIYSNEHPEILQAMAEGRFHNLESLITRRVGLEDFLEKGIKALLNEKDEHVKILVHTFDLSSQFAPAPHQLHPCVCTSALEMKAIRYYGPEDVRLDEVPEPAVGPAQIKIKIAWCGICGTDLHTFHGEVPAYVPTATKPHPITGETLPVILGHEFSGTIVELGDHVDRSRLSVGQDVTVEPTVYCGKHDCLGCSDPTTRPQCPNLWILGLCGGGGGLSEYIVVDERLAHALPPNVSLELGALVEPLAVAWRATKKANVKPGDKVLIQGAGPVALFMIHTVKYFGASWVAVSGRRAKRCEIASQHGASVVYDLAAPDSVDVAAEVIKATGRGVDVVIDCAGAQASMDTSLQAVRPGGMIMNVASWSVRPTIDMNLMIGKEAILANSIAYSNDHPDILQAMAEGKLGDLRSLVTARVPLEDFIEKGVKPLAKEKDKHVKILIHP</sequence>
<dbReference type="InterPro" id="IPR011032">
    <property type="entry name" value="GroES-like_sf"/>
</dbReference>
<dbReference type="SMART" id="SM00829">
    <property type="entry name" value="PKS_ER"/>
    <property type="match status" value="1"/>
</dbReference>
<reference evidence="8" key="1">
    <citation type="submission" date="2022-11" db="EMBL/GenBank/DDBJ databases">
        <title>Genome Sequence of Cubamyces cubensis.</title>
        <authorList>
            <person name="Buettner E."/>
        </authorList>
    </citation>
    <scope>NUCLEOTIDE SEQUENCE</scope>
    <source>
        <strain evidence="8">MPL-01</strain>
    </source>
</reference>
<evidence type="ECO:0000256" key="2">
    <source>
        <dbReference type="ARBA" id="ARBA00008072"/>
    </source>
</evidence>
<dbReference type="Proteomes" id="UP001215151">
    <property type="component" value="Unassembled WGS sequence"/>
</dbReference>
<keyword evidence="4 6" id="KW-0862">Zinc</keyword>
<dbReference type="PANTHER" id="PTHR43161:SF23">
    <property type="entry name" value="(R,R)-BUTANEDIOL DEHYDROGENASE-RELATED"/>
    <property type="match status" value="1"/>
</dbReference>
<dbReference type="InterPro" id="IPR036291">
    <property type="entry name" value="NAD(P)-bd_dom_sf"/>
</dbReference>
<dbReference type="Pfam" id="PF08240">
    <property type="entry name" value="ADH_N"/>
    <property type="match status" value="2"/>
</dbReference>
<accession>A0AAD7XDV6</accession>
<dbReference type="AlphaFoldDB" id="A0AAD7XDV6"/>
<dbReference type="PROSITE" id="PS00059">
    <property type="entry name" value="ADH_ZINC"/>
    <property type="match status" value="2"/>
</dbReference>
<dbReference type="GO" id="GO:0034079">
    <property type="term" value="P:butanediol biosynthetic process"/>
    <property type="evidence" value="ECO:0007669"/>
    <property type="project" value="TreeGrafter"/>
</dbReference>
<dbReference type="GO" id="GO:0000721">
    <property type="term" value="F:(R,R)-butanediol dehydrogenase activity"/>
    <property type="evidence" value="ECO:0007669"/>
    <property type="project" value="TreeGrafter"/>
</dbReference>
<dbReference type="InterPro" id="IPR020843">
    <property type="entry name" value="ER"/>
</dbReference>
<comment type="similarity">
    <text evidence="2 6">Belongs to the zinc-containing alcohol dehydrogenase family.</text>
</comment>
<evidence type="ECO:0000256" key="3">
    <source>
        <dbReference type="ARBA" id="ARBA00022723"/>
    </source>
</evidence>
<comment type="cofactor">
    <cofactor evidence="1 6">
        <name>Zn(2+)</name>
        <dbReference type="ChEBI" id="CHEBI:29105"/>
    </cofactor>
</comment>
<dbReference type="SUPFAM" id="SSF50129">
    <property type="entry name" value="GroES-like"/>
    <property type="match status" value="2"/>
</dbReference>
<evidence type="ECO:0000313" key="9">
    <source>
        <dbReference type="Proteomes" id="UP001215151"/>
    </source>
</evidence>
<dbReference type="PANTHER" id="PTHR43161">
    <property type="entry name" value="SORBITOL DEHYDROGENASE"/>
    <property type="match status" value="1"/>
</dbReference>
<evidence type="ECO:0000259" key="7">
    <source>
        <dbReference type="SMART" id="SM00829"/>
    </source>
</evidence>
<evidence type="ECO:0000256" key="6">
    <source>
        <dbReference type="RuleBase" id="RU361277"/>
    </source>
</evidence>
<gene>
    <name evidence="8" type="ORF">ONZ51_g3473</name>
</gene>
<dbReference type="InterPro" id="IPR013149">
    <property type="entry name" value="ADH-like_C"/>
</dbReference>
<keyword evidence="5" id="KW-0560">Oxidoreductase</keyword>
<name>A0AAD7XDV6_9APHY</name>
<proteinExistence type="inferred from homology"/>
<dbReference type="Gene3D" id="3.90.180.10">
    <property type="entry name" value="Medium-chain alcohol dehydrogenases, catalytic domain"/>
    <property type="match status" value="2"/>
</dbReference>
<comment type="caution">
    <text evidence="8">The sequence shown here is derived from an EMBL/GenBank/DDBJ whole genome shotgun (WGS) entry which is preliminary data.</text>
</comment>
<keyword evidence="3 6" id="KW-0479">Metal-binding</keyword>
<protein>
    <recommendedName>
        <fullName evidence="7">Enoyl reductase (ER) domain-containing protein</fullName>
    </recommendedName>
</protein>
<dbReference type="GO" id="GO:0008270">
    <property type="term" value="F:zinc ion binding"/>
    <property type="evidence" value="ECO:0007669"/>
    <property type="project" value="InterPro"/>
</dbReference>
<dbReference type="InterPro" id="IPR002328">
    <property type="entry name" value="ADH_Zn_CS"/>
</dbReference>
<dbReference type="GO" id="GO:0005737">
    <property type="term" value="C:cytoplasm"/>
    <property type="evidence" value="ECO:0007669"/>
    <property type="project" value="TreeGrafter"/>
</dbReference>
<dbReference type="InterPro" id="IPR013154">
    <property type="entry name" value="ADH-like_N"/>
</dbReference>
<dbReference type="Pfam" id="PF00107">
    <property type="entry name" value="ADH_zinc_N"/>
    <property type="match status" value="2"/>
</dbReference>
<evidence type="ECO:0000313" key="8">
    <source>
        <dbReference type="EMBL" id="KAJ8488548.1"/>
    </source>
</evidence>
<evidence type="ECO:0000256" key="1">
    <source>
        <dbReference type="ARBA" id="ARBA00001947"/>
    </source>
</evidence>